<gene>
    <name evidence="5" type="primary">rfbH</name>
    <name evidence="5" type="ORF">H9962_00600</name>
</gene>
<dbReference type="InterPro" id="IPR000653">
    <property type="entry name" value="DegT/StrS_aminotransferase"/>
</dbReference>
<dbReference type="SUPFAM" id="SSF53383">
    <property type="entry name" value="PLP-dependent transferases"/>
    <property type="match status" value="1"/>
</dbReference>
<dbReference type="FunFam" id="3.40.640.10:FF:000079">
    <property type="entry name" value="LPS biosynthesis protein"/>
    <property type="match status" value="1"/>
</dbReference>
<dbReference type="AlphaFoldDB" id="A0A9D2KKH0"/>
<name>A0A9D2KKH0_9BACT</name>
<dbReference type="GO" id="GO:0000271">
    <property type="term" value="P:polysaccharide biosynthetic process"/>
    <property type="evidence" value="ECO:0007669"/>
    <property type="project" value="TreeGrafter"/>
</dbReference>
<comment type="cofactor">
    <cofactor evidence="1">
        <name>pyridoxal 5'-phosphate</name>
        <dbReference type="ChEBI" id="CHEBI:597326"/>
    </cofactor>
</comment>
<reference evidence="5" key="1">
    <citation type="journal article" date="2021" name="PeerJ">
        <title>Extensive microbial diversity within the chicken gut microbiome revealed by metagenomics and culture.</title>
        <authorList>
            <person name="Gilroy R."/>
            <person name="Ravi A."/>
            <person name="Getino M."/>
            <person name="Pursley I."/>
            <person name="Horton D.L."/>
            <person name="Alikhan N.F."/>
            <person name="Baker D."/>
            <person name="Gharbi K."/>
            <person name="Hall N."/>
            <person name="Watson M."/>
            <person name="Adriaenssens E.M."/>
            <person name="Foster-Nyarko E."/>
            <person name="Jarju S."/>
            <person name="Secka A."/>
            <person name="Antonio M."/>
            <person name="Oren A."/>
            <person name="Chaudhuri R.R."/>
            <person name="La Ragione R."/>
            <person name="Hildebrand F."/>
            <person name="Pallen M.J."/>
        </authorList>
    </citation>
    <scope>NUCLEOTIDE SEQUENCE</scope>
    <source>
        <strain evidence="5">CHK186-16707</strain>
    </source>
</reference>
<dbReference type="GO" id="GO:0030170">
    <property type="term" value="F:pyridoxal phosphate binding"/>
    <property type="evidence" value="ECO:0007669"/>
    <property type="project" value="TreeGrafter"/>
</dbReference>
<dbReference type="PIRSF" id="PIRSF000390">
    <property type="entry name" value="PLP_StrS"/>
    <property type="match status" value="1"/>
</dbReference>
<dbReference type="NCBIfam" id="NF011936">
    <property type="entry name" value="PRK15407.1"/>
    <property type="match status" value="1"/>
</dbReference>
<dbReference type="PANTHER" id="PTHR30244">
    <property type="entry name" value="TRANSAMINASE"/>
    <property type="match status" value="1"/>
</dbReference>
<organism evidence="5 6">
    <name type="scientific">Candidatus Mailhella merdigallinarum</name>
    <dbReference type="NCBI Taxonomy" id="2838658"/>
    <lineage>
        <taxon>Bacteria</taxon>
        <taxon>Pseudomonadati</taxon>
        <taxon>Thermodesulfobacteriota</taxon>
        <taxon>Desulfovibrionia</taxon>
        <taxon>Desulfovibrionales</taxon>
        <taxon>Desulfovibrionaceae</taxon>
        <taxon>Mailhella</taxon>
    </lineage>
</organism>
<dbReference type="Proteomes" id="UP000824225">
    <property type="component" value="Unassembled WGS sequence"/>
</dbReference>
<protein>
    <submittedName>
        <fullName evidence="5">Lipopolysaccharide biosynthesis protein RfbH</fullName>
    </submittedName>
</protein>
<dbReference type="Pfam" id="PF01041">
    <property type="entry name" value="DegT_DnrJ_EryC1"/>
    <property type="match status" value="1"/>
</dbReference>
<dbReference type="InterPro" id="IPR015422">
    <property type="entry name" value="PyrdxlP-dep_Trfase_small"/>
</dbReference>
<dbReference type="Gene3D" id="3.40.640.10">
    <property type="entry name" value="Type I PLP-dependent aspartate aminotransferase-like (Major domain)"/>
    <property type="match status" value="1"/>
</dbReference>
<comment type="similarity">
    <text evidence="3 4">Belongs to the DegT/DnrJ/EryC1 family.</text>
</comment>
<keyword evidence="2 4" id="KW-0663">Pyridoxal phosphate</keyword>
<evidence type="ECO:0000313" key="5">
    <source>
        <dbReference type="EMBL" id="HJA07681.1"/>
    </source>
</evidence>
<dbReference type="Gene3D" id="3.90.1150.10">
    <property type="entry name" value="Aspartate Aminotransferase, domain 1"/>
    <property type="match status" value="1"/>
</dbReference>
<dbReference type="EMBL" id="DXAN01000002">
    <property type="protein sequence ID" value="HJA07681.1"/>
    <property type="molecule type" value="Genomic_DNA"/>
</dbReference>
<dbReference type="GO" id="GO:0008483">
    <property type="term" value="F:transaminase activity"/>
    <property type="evidence" value="ECO:0007669"/>
    <property type="project" value="TreeGrafter"/>
</dbReference>
<evidence type="ECO:0000256" key="1">
    <source>
        <dbReference type="ARBA" id="ARBA00001933"/>
    </source>
</evidence>
<evidence type="ECO:0000256" key="3">
    <source>
        <dbReference type="ARBA" id="ARBA00037999"/>
    </source>
</evidence>
<dbReference type="InterPro" id="IPR015421">
    <property type="entry name" value="PyrdxlP-dep_Trfase_major"/>
</dbReference>
<accession>A0A9D2KKH0</accession>
<dbReference type="PANTHER" id="PTHR30244:SF34">
    <property type="entry name" value="DTDP-4-AMINO-4,6-DIDEOXYGALACTOSE TRANSAMINASE"/>
    <property type="match status" value="1"/>
</dbReference>
<evidence type="ECO:0000256" key="4">
    <source>
        <dbReference type="RuleBase" id="RU004508"/>
    </source>
</evidence>
<comment type="caution">
    <text evidence="5">The sequence shown here is derived from an EMBL/GenBank/DDBJ whole genome shotgun (WGS) entry which is preliminary data.</text>
</comment>
<reference evidence="5" key="2">
    <citation type="submission" date="2021-04" db="EMBL/GenBank/DDBJ databases">
        <authorList>
            <person name="Gilroy R."/>
        </authorList>
    </citation>
    <scope>NUCLEOTIDE SEQUENCE</scope>
    <source>
        <strain evidence="5">CHK186-16707</strain>
    </source>
</reference>
<evidence type="ECO:0000313" key="6">
    <source>
        <dbReference type="Proteomes" id="UP000824225"/>
    </source>
</evidence>
<dbReference type="InterPro" id="IPR015424">
    <property type="entry name" value="PyrdxlP-dep_Trfase"/>
</dbReference>
<sequence length="451" mass="49865">MEKPYCPLGIVGKRRAGCIMNSAWRESVLNLVRQMPEEQTPFEAGKTSVPVSGKVIGKREMELMTEAVLDGWLTTGRFNDMFERGLGEYLGVRHVLTVNSGSSANLLALAALTSPELGERAIKDGDEIITAAANFPTTIAPILQTGAVPVFVDAELHTWNVDISMLGNALSPKTKAVIFAHSLGNPFDAAAVRKFCDEHGLWFVEDACDALGATLGGRHVGTFGDFGTLSCYPAHHITMGEGGAVYTSNARLAELARSFRDWGRHCHCRTGQDNACGHRFDGQYGELPRGYDHKYVYSHIGYNLKITDMQAACGVAQLERLPDFVNARRENWQFLREQLETCPYLNFESELPEARASWFGFPLLLSENAPIGRLELLRSLNERNIGTRLLFAGNAVRQPFLQGQQFRVVGELTNTDIIMNRGFWIGVYPGLTREMLEYSAQTLGEVLGGRK</sequence>
<evidence type="ECO:0000256" key="2">
    <source>
        <dbReference type="ARBA" id="ARBA00022898"/>
    </source>
</evidence>
<proteinExistence type="inferred from homology"/>
<dbReference type="CDD" id="cd00616">
    <property type="entry name" value="AHBA_syn"/>
    <property type="match status" value="1"/>
</dbReference>